<evidence type="ECO:0000313" key="2">
    <source>
        <dbReference type="Proteomes" id="UP000629468"/>
    </source>
</evidence>
<dbReference type="AlphaFoldDB" id="A0A8H7CA55"/>
<comment type="caution">
    <text evidence="1">The sequence shown here is derived from an EMBL/GenBank/DDBJ whole genome shotgun (WGS) entry which is preliminary data.</text>
</comment>
<evidence type="ECO:0008006" key="3">
    <source>
        <dbReference type="Google" id="ProtNLM"/>
    </source>
</evidence>
<dbReference type="EMBL" id="JABXXO010000009">
    <property type="protein sequence ID" value="KAF7770825.1"/>
    <property type="molecule type" value="Genomic_DNA"/>
</dbReference>
<proteinExistence type="predicted"/>
<protein>
    <recommendedName>
        <fullName evidence="3">F-box domain-containing protein</fullName>
    </recommendedName>
</protein>
<evidence type="ECO:0000313" key="1">
    <source>
        <dbReference type="EMBL" id="KAF7770825.1"/>
    </source>
</evidence>
<dbReference type="Proteomes" id="UP000629468">
    <property type="component" value="Unassembled WGS sequence"/>
</dbReference>
<accession>A0A8H7CA55</accession>
<sequence length="384" mass="43583">MPLLRLWLIRSKDAPLTILLDSMANYQDISLHKILHLLLQHSWRWKRFIVDIHGHLPSLCFSSELASLLLSKKFKFPVLERVAINFCPQPSDHTPHSTQLCNVLYEIPSLLSVVMPVPCLKHHATLTEILVYSPVPYNDVLKTLACCPNLQSMDICLSSYSPYSHYAGWLSINHQKLSSLRVRSSNDDSATALRLLLDNLTLAHLTELEILSEDNTIEDIRAIYKMILRSNCYLKALSKLHVFGHAQEITRLLCLPQLHSLQRLSLRRVTNEILEYLTLQRSGGARSVVLPSLEFLELDEIVPPMLGSTLSHLLVSRFDSLLAANVVMGNQILHTPLDNVLWSHPGYRIMIQGGDKCTDLLLNDEDGSCRDSWDERSWSSQLIA</sequence>
<gene>
    <name evidence="1" type="ORF">Agabi119p4_6799</name>
</gene>
<reference evidence="1 2" key="1">
    <citation type="journal article" name="Sci. Rep.">
        <title>Telomere-to-telomere assembled and centromere annotated genomes of the two main subspecies of the button mushroom Agaricus bisporus reveal especially polymorphic chromosome ends.</title>
        <authorList>
            <person name="Sonnenberg A.S.M."/>
            <person name="Sedaghat-Telgerd N."/>
            <person name="Lavrijssen B."/>
            <person name="Ohm R.A."/>
            <person name="Hendrickx P.M."/>
            <person name="Scholtmeijer K."/>
            <person name="Baars J.J.P."/>
            <person name="van Peer A."/>
        </authorList>
    </citation>
    <scope>NUCLEOTIDE SEQUENCE [LARGE SCALE GENOMIC DNA]</scope>
    <source>
        <strain evidence="1 2">H119_p4</strain>
    </source>
</reference>
<name>A0A8H7CA55_AGABI</name>
<organism evidence="1 2">
    <name type="scientific">Agaricus bisporus var. burnettii</name>
    <dbReference type="NCBI Taxonomy" id="192524"/>
    <lineage>
        <taxon>Eukaryota</taxon>
        <taxon>Fungi</taxon>
        <taxon>Dikarya</taxon>
        <taxon>Basidiomycota</taxon>
        <taxon>Agaricomycotina</taxon>
        <taxon>Agaricomycetes</taxon>
        <taxon>Agaricomycetidae</taxon>
        <taxon>Agaricales</taxon>
        <taxon>Agaricineae</taxon>
        <taxon>Agaricaceae</taxon>
        <taxon>Agaricus</taxon>
    </lineage>
</organism>